<dbReference type="OrthoDB" id="9797674at2"/>
<dbReference type="PANTHER" id="PTHR22777:SF4">
    <property type="entry name" value="UPF0053 PROTEIN SLL1254"/>
    <property type="match status" value="1"/>
</dbReference>
<evidence type="ECO:0000256" key="4">
    <source>
        <dbReference type="ARBA" id="ARBA00022989"/>
    </source>
</evidence>
<reference evidence="12 13" key="1">
    <citation type="submission" date="2018-01" db="EMBL/GenBank/DDBJ databases">
        <title>The draft genome sequence of Halioglobus lutimaris HF004.</title>
        <authorList>
            <person name="Du Z.-J."/>
            <person name="Shi M.-J."/>
        </authorList>
    </citation>
    <scope>NUCLEOTIDE SEQUENCE [LARGE SCALE GENOMIC DNA]</scope>
    <source>
        <strain evidence="12 13">HF004</strain>
    </source>
</reference>
<dbReference type="PROSITE" id="PS51846">
    <property type="entry name" value="CNNM"/>
    <property type="match status" value="1"/>
</dbReference>
<keyword evidence="5 7" id="KW-0129">CBS domain</keyword>
<accession>A0A2N5X1Z1</accession>
<evidence type="ECO:0000256" key="6">
    <source>
        <dbReference type="ARBA" id="ARBA00023136"/>
    </source>
</evidence>
<evidence type="ECO:0000256" key="2">
    <source>
        <dbReference type="ARBA" id="ARBA00022692"/>
    </source>
</evidence>
<keyword evidence="2 8" id="KW-0812">Transmembrane</keyword>
<proteinExistence type="predicted"/>
<evidence type="ECO:0000313" key="12">
    <source>
        <dbReference type="EMBL" id="PLW68480.1"/>
    </source>
</evidence>
<keyword evidence="6 8" id="KW-0472">Membrane</keyword>
<dbReference type="Proteomes" id="UP000235005">
    <property type="component" value="Unassembled WGS sequence"/>
</dbReference>
<evidence type="ECO:0000256" key="8">
    <source>
        <dbReference type="PROSITE-ProRule" id="PRU01193"/>
    </source>
</evidence>
<dbReference type="PANTHER" id="PTHR22777">
    <property type="entry name" value="HEMOLYSIN-RELATED"/>
    <property type="match status" value="1"/>
</dbReference>
<feature type="domain" description="CNNM transmembrane" evidence="11">
    <location>
        <begin position="1"/>
        <end position="178"/>
    </location>
</feature>
<feature type="transmembrane region" description="Helical" evidence="9">
    <location>
        <begin position="6"/>
        <end position="33"/>
    </location>
</feature>
<evidence type="ECO:0000256" key="3">
    <source>
        <dbReference type="ARBA" id="ARBA00022737"/>
    </source>
</evidence>
<dbReference type="RefSeq" id="WP_076000224.1">
    <property type="nucleotide sequence ID" value="NZ_PKUS01000013.1"/>
</dbReference>
<keyword evidence="13" id="KW-1185">Reference proteome</keyword>
<feature type="transmembrane region" description="Helical" evidence="9">
    <location>
        <begin position="119"/>
        <end position="140"/>
    </location>
</feature>
<evidence type="ECO:0000256" key="9">
    <source>
        <dbReference type="SAM" id="Phobius"/>
    </source>
</evidence>
<sequence length="344" mass="38350">MTLLVIYLTIAIGISFMCSILEAVLLSVTPAFVESELKDKPRRAQVLKNVRDDLDQSISSILILNTFAHTMGAAGVGAQAVRVFGAQYETLVAFVLTLAILYFSEIIPKTLGATFWKQLALPSALVIRVLIKLLYPFVWLSALITRSFSKGEAASISRDELAALARLGRREGALGTHESELLENILLLRETTTGVILTPRTVVTALDGSLSLAQALDLLGDSPFTRIPVFEGDIDNVIGLVLRHRMLAAEYEGRKDEPLREFTSPIYRVRQELPVLQLLDQFIKRREHLFLVEDEYGQTAGIVTLEDAVETMLGREIMDESDTVEDMQQLARSRYRGRLRDSKD</sequence>
<evidence type="ECO:0000259" key="10">
    <source>
        <dbReference type="PROSITE" id="PS51371"/>
    </source>
</evidence>
<keyword evidence="4 8" id="KW-1133">Transmembrane helix</keyword>
<dbReference type="Pfam" id="PF00571">
    <property type="entry name" value="CBS"/>
    <property type="match status" value="1"/>
</dbReference>
<dbReference type="AlphaFoldDB" id="A0A2N5X1Z1"/>
<evidence type="ECO:0000256" key="7">
    <source>
        <dbReference type="PROSITE-ProRule" id="PRU00703"/>
    </source>
</evidence>
<feature type="domain" description="CBS" evidence="10">
    <location>
        <begin position="197"/>
        <end position="257"/>
    </location>
</feature>
<dbReference type="CDD" id="cd04590">
    <property type="entry name" value="CBS_pair_CorC_HlyC_assoc"/>
    <property type="match status" value="1"/>
</dbReference>
<evidence type="ECO:0000259" key="11">
    <source>
        <dbReference type="PROSITE" id="PS51846"/>
    </source>
</evidence>
<name>A0A2N5X1Z1_9GAMM</name>
<dbReference type="InterPro" id="IPR002550">
    <property type="entry name" value="CNNM"/>
</dbReference>
<dbReference type="SUPFAM" id="SSF54631">
    <property type="entry name" value="CBS-domain pair"/>
    <property type="match status" value="1"/>
</dbReference>
<feature type="domain" description="CBS" evidence="10">
    <location>
        <begin position="262"/>
        <end position="320"/>
    </location>
</feature>
<protein>
    <submittedName>
        <fullName evidence="12">HlyC/CorC family transporter</fullName>
    </submittedName>
</protein>
<organism evidence="12 13">
    <name type="scientific">Pseudohalioglobus lutimaris</name>
    <dbReference type="NCBI Taxonomy" id="1737061"/>
    <lineage>
        <taxon>Bacteria</taxon>
        <taxon>Pseudomonadati</taxon>
        <taxon>Pseudomonadota</taxon>
        <taxon>Gammaproteobacteria</taxon>
        <taxon>Cellvibrionales</taxon>
        <taxon>Halieaceae</taxon>
        <taxon>Pseudohalioglobus</taxon>
    </lineage>
</organism>
<dbReference type="InterPro" id="IPR000644">
    <property type="entry name" value="CBS_dom"/>
</dbReference>
<dbReference type="InterPro" id="IPR044751">
    <property type="entry name" value="Ion_transp-like_CBS"/>
</dbReference>
<evidence type="ECO:0000256" key="5">
    <source>
        <dbReference type="ARBA" id="ARBA00023122"/>
    </source>
</evidence>
<gene>
    <name evidence="12" type="ORF">C0039_11940</name>
</gene>
<evidence type="ECO:0000256" key="1">
    <source>
        <dbReference type="ARBA" id="ARBA00004141"/>
    </source>
</evidence>
<keyword evidence="3" id="KW-0677">Repeat</keyword>
<dbReference type="EMBL" id="PKUS01000013">
    <property type="protein sequence ID" value="PLW68480.1"/>
    <property type="molecule type" value="Genomic_DNA"/>
</dbReference>
<evidence type="ECO:0000313" key="13">
    <source>
        <dbReference type="Proteomes" id="UP000235005"/>
    </source>
</evidence>
<dbReference type="Gene3D" id="3.10.580.10">
    <property type="entry name" value="CBS-domain"/>
    <property type="match status" value="1"/>
</dbReference>
<dbReference type="Pfam" id="PF01595">
    <property type="entry name" value="CNNM"/>
    <property type="match status" value="1"/>
</dbReference>
<comment type="caution">
    <text evidence="12">The sequence shown here is derived from an EMBL/GenBank/DDBJ whole genome shotgun (WGS) entry which is preliminary data.</text>
</comment>
<dbReference type="InterPro" id="IPR046342">
    <property type="entry name" value="CBS_dom_sf"/>
</dbReference>
<comment type="subcellular location">
    <subcellularLocation>
        <location evidence="1">Membrane</location>
        <topology evidence="1">Multi-pass membrane protein</topology>
    </subcellularLocation>
</comment>
<feature type="transmembrane region" description="Helical" evidence="9">
    <location>
        <begin position="88"/>
        <end position="107"/>
    </location>
</feature>
<dbReference type="PROSITE" id="PS51371">
    <property type="entry name" value="CBS"/>
    <property type="match status" value="2"/>
</dbReference>
<dbReference type="GO" id="GO:0005886">
    <property type="term" value="C:plasma membrane"/>
    <property type="evidence" value="ECO:0007669"/>
    <property type="project" value="TreeGrafter"/>
</dbReference>